<accession>X7E8B3</accession>
<evidence type="ECO:0000313" key="1">
    <source>
        <dbReference type="EMBL" id="ETX11396.1"/>
    </source>
</evidence>
<dbReference type="eggNOG" id="ENOG5033QIY">
    <property type="taxonomic scope" value="Bacteria"/>
</dbReference>
<keyword evidence="2" id="KW-1185">Reference proteome</keyword>
<name>X7E8B3_9GAMM</name>
<dbReference type="Proteomes" id="UP000054058">
    <property type="component" value="Unassembled WGS sequence"/>
</dbReference>
<proteinExistence type="predicted"/>
<evidence type="ECO:0000313" key="2">
    <source>
        <dbReference type="Proteomes" id="UP000054058"/>
    </source>
</evidence>
<organism evidence="1 2">
    <name type="scientific">Marinomonas ushuaiensis DSM 15871</name>
    <dbReference type="NCBI Taxonomy" id="1122207"/>
    <lineage>
        <taxon>Bacteria</taxon>
        <taxon>Pseudomonadati</taxon>
        <taxon>Pseudomonadota</taxon>
        <taxon>Gammaproteobacteria</taxon>
        <taxon>Oceanospirillales</taxon>
        <taxon>Oceanospirillaceae</taxon>
        <taxon>Marinomonas</taxon>
    </lineage>
</organism>
<dbReference type="STRING" id="1122207.MUS1_10595"/>
<comment type="caution">
    <text evidence="1">The sequence shown here is derived from an EMBL/GenBank/DDBJ whole genome shotgun (WGS) entry which is preliminary data.</text>
</comment>
<protein>
    <submittedName>
        <fullName evidence="1">Uncharacterized protein</fullName>
    </submittedName>
</protein>
<dbReference type="EMBL" id="JAMB01000004">
    <property type="protein sequence ID" value="ETX11396.1"/>
    <property type="molecule type" value="Genomic_DNA"/>
</dbReference>
<reference evidence="1 2" key="1">
    <citation type="submission" date="2014-01" db="EMBL/GenBank/DDBJ databases">
        <title>Marinomonas ushuaiensis DSM 15871 Genome Sequencing.</title>
        <authorList>
            <person name="Lai Q."/>
            <person name="Shao Z.S."/>
        </authorList>
    </citation>
    <scope>NUCLEOTIDE SEQUENCE [LARGE SCALE GENOMIC DNA]</scope>
    <source>
        <strain evidence="1 2">DSM 15871</strain>
    </source>
</reference>
<gene>
    <name evidence="1" type="ORF">MUS1_10595</name>
</gene>
<dbReference type="AlphaFoldDB" id="X7E8B3"/>
<sequence length="75" mass="8743">MNNGYHSFLSDYSTPGNSAELIELRDKITKVLLYSIYWRVGDSLSNKKFRSDYKNELQLILRQIKQTITLLGSQE</sequence>
<dbReference type="PATRIC" id="fig|1122207.3.peg.1250"/>